<feature type="compositionally biased region" description="Low complexity" evidence="4">
    <location>
        <begin position="406"/>
        <end position="424"/>
    </location>
</feature>
<reference evidence="5" key="1">
    <citation type="submission" date="2020-11" db="EMBL/GenBank/DDBJ databases">
        <authorList>
            <person name="Tran Van P."/>
        </authorList>
    </citation>
    <scope>NUCLEOTIDE SEQUENCE</scope>
</reference>
<keyword evidence="3" id="KW-0597">Phosphoprotein</keyword>
<feature type="compositionally biased region" description="Polar residues" evidence="4">
    <location>
        <begin position="392"/>
        <end position="405"/>
    </location>
</feature>
<gene>
    <name evidence="5" type="ORF">TTEB3V08_LOCUS2876</name>
</gene>
<evidence type="ECO:0000256" key="1">
    <source>
        <dbReference type="ARBA" id="ARBA00004496"/>
    </source>
</evidence>
<dbReference type="PANTHER" id="PTHR16308">
    <property type="entry name" value="UBIQUITIN ASSOCIATED PROTEIN 2-LIKE/LINGERER"/>
    <property type="match status" value="1"/>
</dbReference>
<feature type="compositionally biased region" description="Low complexity" evidence="4">
    <location>
        <begin position="242"/>
        <end position="262"/>
    </location>
</feature>
<feature type="compositionally biased region" description="Polar residues" evidence="4">
    <location>
        <begin position="166"/>
        <end position="198"/>
    </location>
</feature>
<dbReference type="GO" id="GO:0005634">
    <property type="term" value="C:nucleus"/>
    <property type="evidence" value="ECO:0007669"/>
    <property type="project" value="TreeGrafter"/>
</dbReference>
<dbReference type="GO" id="GO:0005737">
    <property type="term" value="C:cytoplasm"/>
    <property type="evidence" value="ECO:0007669"/>
    <property type="project" value="UniProtKB-SubCell"/>
</dbReference>
<feature type="compositionally biased region" description="Polar residues" evidence="4">
    <location>
        <begin position="62"/>
        <end position="81"/>
    </location>
</feature>
<name>A0A7R9FJK5_9NEOP</name>
<evidence type="ECO:0000256" key="3">
    <source>
        <dbReference type="ARBA" id="ARBA00022553"/>
    </source>
</evidence>
<comment type="subcellular location">
    <subcellularLocation>
        <location evidence="1">Cytoplasm</location>
    </subcellularLocation>
</comment>
<keyword evidence="2" id="KW-0963">Cytoplasm</keyword>
<protein>
    <submittedName>
        <fullName evidence="5">Uncharacterized protein</fullName>
    </submittedName>
</protein>
<dbReference type="AlphaFoldDB" id="A0A7R9FJK5"/>
<accession>A0A7R9FJK5</accession>
<evidence type="ECO:0000256" key="4">
    <source>
        <dbReference type="SAM" id="MobiDB-lite"/>
    </source>
</evidence>
<dbReference type="InterPro" id="IPR022166">
    <property type="entry name" value="UBAP2/Lig"/>
</dbReference>
<feature type="region of interest" description="Disordered" evidence="4">
    <location>
        <begin position="392"/>
        <end position="424"/>
    </location>
</feature>
<sequence length="806" mass="84821">MQHFLNSPSYSHIHCVSLNDFVAMAMVSSIPKHVASFSTSNYVSPVNSYGSQLTNQIQEQSMETSSSIPVQMPVQSMPSRTKTQRPRVPPPSKIPSSAVEMPGDAVNSISYLDVQFGGLEFGSETSFESTVEQQSKYQSNVSGSVLDSIPSPRGSSNLGDLSGSNQTSIDAYSSSTQKPNQSLSLTLSQNQKLSSNDTMLPVTEQKPSQQQSYSQPRVSASGGLDIDKSEVGLSYSAPSTGSYQSSYQNNKSSYQPTSSYTQSNYATPQVTASTTVYPANQVALSYTSSGSGSGYNPQTVAPSSFQSNSYSQVSAGVAYQTGPSSYPSISQTGNSFSTMTPSYQGSTGQSVYGASTLGNTGYVAGAVSNPYQNSYGPSVATTVQNHTKLTSSLNAGTKESQYDTATTSSSNLSTNVTTNSGLSSNVNASPALGLSSTSQNANTTSTKVTSSAGVAHSSVMFSHPAGKSSVVPNIPPGVPPMMGTHQYIMSQGGLPYFQQPVYTYEDLQLVQQRIPHMQAGYYDMGFQAPTSLATGREGLASVAYSMSDGRFTRADNNASPVPSTIPQQNATQAHQQPMLNATTLPPGYAYFYGGGMVPGSFQYGTPAIYPMPPATNTHGSTTSTQYPKPGSYGSGYSTGYEGLSQNQDYGKTSYVSGNQTQNKTGVGANAGTTGSSATDLTGSMYGKSHVALGKVNSYEKQAFHSGTPPPFNMAGSQSTPMAPSGAYAQHMFIPVPAHQQHHSTPLMHQPLHQHLISLRQVLSATETTRSANAAPFRLLPLTHTNTTNVSFPPPPLPTLTCVSAAS</sequence>
<organism evidence="5">
    <name type="scientific">Timema tahoe</name>
    <dbReference type="NCBI Taxonomy" id="61484"/>
    <lineage>
        <taxon>Eukaryota</taxon>
        <taxon>Metazoa</taxon>
        <taxon>Ecdysozoa</taxon>
        <taxon>Arthropoda</taxon>
        <taxon>Hexapoda</taxon>
        <taxon>Insecta</taxon>
        <taxon>Pterygota</taxon>
        <taxon>Neoptera</taxon>
        <taxon>Polyneoptera</taxon>
        <taxon>Phasmatodea</taxon>
        <taxon>Timematodea</taxon>
        <taxon>Timematoidea</taxon>
        <taxon>Timematidae</taxon>
        <taxon>Timema</taxon>
    </lineage>
</organism>
<feature type="region of interest" description="Disordered" evidence="4">
    <location>
        <begin position="62"/>
        <end position="100"/>
    </location>
</feature>
<dbReference type="PANTHER" id="PTHR16308:SF13">
    <property type="entry name" value="PROTEIN LINGERER"/>
    <property type="match status" value="1"/>
</dbReference>
<evidence type="ECO:0000313" key="5">
    <source>
        <dbReference type="EMBL" id="CAD7454782.1"/>
    </source>
</evidence>
<proteinExistence type="predicted"/>
<evidence type="ECO:0000256" key="2">
    <source>
        <dbReference type="ARBA" id="ARBA00022490"/>
    </source>
</evidence>
<feature type="region of interest" description="Disordered" evidence="4">
    <location>
        <begin position="138"/>
        <end position="262"/>
    </location>
</feature>
<dbReference type="EMBL" id="OE000709">
    <property type="protein sequence ID" value="CAD7454782.1"/>
    <property type="molecule type" value="Genomic_DNA"/>
</dbReference>
<dbReference type="Pfam" id="PF12478">
    <property type="entry name" value="UBAP2-Lig"/>
    <property type="match status" value="1"/>
</dbReference>
<dbReference type="InterPro" id="IPR051833">
    <property type="entry name" value="TC-DDR_regulator"/>
</dbReference>
<feature type="compositionally biased region" description="Low complexity" evidence="4">
    <location>
        <begin position="154"/>
        <end position="165"/>
    </location>
</feature>